<evidence type="ECO:0000256" key="2">
    <source>
        <dbReference type="ARBA" id="ARBA00022723"/>
    </source>
</evidence>
<dbReference type="Gene3D" id="3.60.15.10">
    <property type="entry name" value="Ribonuclease Z/Hydroxyacylglutathione hydrolase-like"/>
    <property type="match status" value="1"/>
</dbReference>
<reference evidence="6" key="1">
    <citation type="journal article" date="2020" name="mSystems">
        <title>Genome- and Community-Level Interaction Insights into Carbon Utilization and Element Cycling Functions of Hydrothermarchaeota in Hydrothermal Sediment.</title>
        <authorList>
            <person name="Zhou Z."/>
            <person name="Liu Y."/>
            <person name="Xu W."/>
            <person name="Pan J."/>
            <person name="Luo Z.H."/>
            <person name="Li M."/>
        </authorList>
    </citation>
    <scope>NUCLEOTIDE SEQUENCE [LARGE SCALE GENOMIC DNA]</scope>
    <source>
        <strain evidence="6">SpSt-456</strain>
    </source>
</reference>
<feature type="domain" description="Metallo-beta-lactamase" evidence="5">
    <location>
        <begin position="12"/>
        <end position="193"/>
    </location>
</feature>
<dbReference type="GO" id="GO:0046872">
    <property type="term" value="F:metal ion binding"/>
    <property type="evidence" value="ECO:0007669"/>
    <property type="project" value="UniProtKB-KW"/>
</dbReference>
<dbReference type="EMBL" id="DSTK01000037">
    <property type="protein sequence ID" value="HFK98150.1"/>
    <property type="molecule type" value="Genomic_DNA"/>
</dbReference>
<dbReference type="InterPro" id="IPR036866">
    <property type="entry name" value="RibonucZ/Hydroxyglut_hydro"/>
</dbReference>
<dbReference type="InterPro" id="IPR001279">
    <property type="entry name" value="Metallo-B-lactamas"/>
</dbReference>
<evidence type="ECO:0000256" key="3">
    <source>
        <dbReference type="ARBA" id="ARBA00022801"/>
    </source>
</evidence>
<comment type="cofactor">
    <cofactor evidence="1">
        <name>Zn(2+)</name>
        <dbReference type="ChEBI" id="CHEBI:29105"/>
    </cofactor>
</comment>
<keyword evidence="3 6" id="KW-0378">Hydrolase</keyword>
<dbReference type="PANTHER" id="PTHR46233">
    <property type="entry name" value="HYDROXYACYLGLUTATHIONE HYDROLASE GLOC"/>
    <property type="match status" value="1"/>
</dbReference>
<organism evidence="6">
    <name type="scientific">Desulfacinum infernum</name>
    <dbReference type="NCBI Taxonomy" id="35837"/>
    <lineage>
        <taxon>Bacteria</taxon>
        <taxon>Pseudomonadati</taxon>
        <taxon>Thermodesulfobacteriota</taxon>
        <taxon>Syntrophobacteria</taxon>
        <taxon>Syntrophobacterales</taxon>
        <taxon>Syntrophobacteraceae</taxon>
        <taxon>Desulfacinum</taxon>
    </lineage>
</organism>
<keyword evidence="2" id="KW-0479">Metal-binding</keyword>
<evidence type="ECO:0000259" key="5">
    <source>
        <dbReference type="SMART" id="SM00849"/>
    </source>
</evidence>
<evidence type="ECO:0000256" key="1">
    <source>
        <dbReference type="ARBA" id="ARBA00001947"/>
    </source>
</evidence>
<dbReference type="Pfam" id="PF00753">
    <property type="entry name" value="Lactamase_B"/>
    <property type="match status" value="1"/>
</dbReference>
<dbReference type="SMART" id="SM00849">
    <property type="entry name" value="Lactamase_B"/>
    <property type="match status" value="1"/>
</dbReference>
<dbReference type="PANTHER" id="PTHR46233:SF3">
    <property type="entry name" value="HYDROXYACYLGLUTATHIONE HYDROLASE GLOC"/>
    <property type="match status" value="1"/>
</dbReference>
<protein>
    <submittedName>
        <fullName evidence="6">MBL fold metallo-hydrolase</fullName>
    </submittedName>
</protein>
<proteinExistence type="predicted"/>
<name>A0A832A841_9BACT</name>
<comment type="caution">
    <text evidence="6">The sequence shown here is derived from an EMBL/GenBank/DDBJ whole genome shotgun (WGS) entry which is preliminary data.</text>
</comment>
<accession>A0A832A841</accession>
<dbReference type="GO" id="GO:0016787">
    <property type="term" value="F:hydrolase activity"/>
    <property type="evidence" value="ECO:0007669"/>
    <property type="project" value="UniProtKB-KW"/>
</dbReference>
<sequence length="209" mass="22903">MILEQLVVGMLQTNCYLLADEQTRQVVVIDPGGDASRIIGRIRQLGLELVAVLNTHGHFDHVLDAWTLKEALGGLIFLHPKDEPLLMDHKVGLGALFTATARSSRGKVDEWLEEGEELSFGNIRLKVLETPGHTPGHVAFHMADAGILFVGDTLFAGSIGRTDFPGGSYPKLIRSVKEKIFTLDDATRVLPGHGPETTVGREKRTNPFF</sequence>
<evidence type="ECO:0000313" key="6">
    <source>
        <dbReference type="EMBL" id="HFK98150.1"/>
    </source>
</evidence>
<dbReference type="InterPro" id="IPR051453">
    <property type="entry name" value="MBL_Glyoxalase_II"/>
</dbReference>
<dbReference type="CDD" id="cd06262">
    <property type="entry name" value="metallo-hydrolase-like_MBL-fold"/>
    <property type="match status" value="1"/>
</dbReference>
<gene>
    <name evidence="6" type="ORF">ENS06_12630</name>
</gene>
<dbReference type="AlphaFoldDB" id="A0A832A841"/>
<evidence type="ECO:0000256" key="4">
    <source>
        <dbReference type="ARBA" id="ARBA00022833"/>
    </source>
</evidence>
<dbReference type="SUPFAM" id="SSF56281">
    <property type="entry name" value="Metallo-hydrolase/oxidoreductase"/>
    <property type="match status" value="1"/>
</dbReference>
<keyword evidence="4" id="KW-0862">Zinc</keyword>